<name>A0AAD1Y7N7_EUPCR</name>
<dbReference type="PROSITE" id="PS50096">
    <property type="entry name" value="IQ"/>
    <property type="match status" value="1"/>
</dbReference>
<dbReference type="AlphaFoldDB" id="A0AAD1Y7N7"/>
<feature type="region of interest" description="Disordered" evidence="1">
    <location>
        <begin position="297"/>
        <end position="444"/>
    </location>
</feature>
<feature type="compositionally biased region" description="Basic and acidic residues" evidence="1">
    <location>
        <begin position="314"/>
        <end position="325"/>
    </location>
</feature>
<feature type="compositionally biased region" description="Basic and acidic residues" evidence="1">
    <location>
        <begin position="390"/>
        <end position="403"/>
    </location>
</feature>
<keyword evidence="3" id="KW-1185">Reference proteome</keyword>
<evidence type="ECO:0000313" key="3">
    <source>
        <dbReference type="Proteomes" id="UP001295684"/>
    </source>
</evidence>
<comment type="caution">
    <text evidence="2">The sequence shown here is derived from an EMBL/GenBank/DDBJ whole genome shotgun (WGS) entry which is preliminary data.</text>
</comment>
<feature type="compositionally biased region" description="Basic residues" evidence="1">
    <location>
        <begin position="78"/>
        <end position="91"/>
    </location>
</feature>
<proteinExistence type="predicted"/>
<accession>A0AAD1Y7N7</accession>
<dbReference type="EMBL" id="CAMPGE010028474">
    <property type="protein sequence ID" value="CAI2385994.1"/>
    <property type="molecule type" value="Genomic_DNA"/>
</dbReference>
<evidence type="ECO:0000256" key="1">
    <source>
        <dbReference type="SAM" id="MobiDB-lite"/>
    </source>
</evidence>
<feature type="compositionally biased region" description="Basic residues" evidence="1">
    <location>
        <begin position="33"/>
        <end position="54"/>
    </location>
</feature>
<feature type="region of interest" description="Disordered" evidence="1">
    <location>
        <begin position="29"/>
        <end position="119"/>
    </location>
</feature>
<feature type="compositionally biased region" description="Polar residues" evidence="1">
    <location>
        <begin position="404"/>
        <end position="424"/>
    </location>
</feature>
<gene>
    <name evidence="2" type="ORF">ECRASSUSDP1_LOCUS27593</name>
</gene>
<evidence type="ECO:0000313" key="2">
    <source>
        <dbReference type="EMBL" id="CAI2385994.1"/>
    </source>
</evidence>
<dbReference type="Proteomes" id="UP001295684">
    <property type="component" value="Unassembled WGS sequence"/>
</dbReference>
<reference evidence="2" key="1">
    <citation type="submission" date="2023-07" db="EMBL/GenBank/DDBJ databases">
        <authorList>
            <consortium name="AG Swart"/>
            <person name="Singh M."/>
            <person name="Singh A."/>
            <person name="Seah K."/>
            <person name="Emmerich C."/>
        </authorList>
    </citation>
    <scope>NUCLEOTIDE SEQUENCE</scope>
    <source>
        <strain evidence="2">DP1</strain>
    </source>
</reference>
<sequence length="823" mass="95330">MQRLNMYSSDYQQFGNDYKNTPYLQDPKAVSKISKRGAGSKHKNGKAMSRRLKSGHSNNRPHFNVYSTGTSFIDPAHPQHRKKTQNRGKSFKNRERGKEKPYTAQNKKRRSYLNENTSDGNIKESYIANIKQNLEKEKDREDINASTISEMAAAKGSLPSVDHEESKRKIDNLMFRPYDENSGHVSMKNKNLPLNAREPEAPNSSVKDGTTFDNRKTTDKNKLICKKNRGKGKPMPNQSMRNLNKNDEVLPIYKRRAYNKGPIKIGDTGYMKRPLKTHYSSKRQNNWVHEQMNISGDENTNELNQHKPIRARVLKAERQRSDFRINRTKTKPRGRTAQGPRNQGNNSMVGPNPSGHKNPSSTLQTKDNVPNMKPKRSQNLNKRAYSQNQENKKSSEKKPKRVENGQTDLNDQQDGEYNSYSPSKSLAVKQKKDRDFAHKSTTNGDDVESMIRMAEAKMKATAEAMVNIHMADEELDKKIESLNDFESSHDNFQHEDGDYQGHIGDKSTEGMTRQEKIANIVNDLVAKNADLDIPEDITESDSDHQNLCQEQNSEAQDTLLGFSDTNLDCIKEQVTEEIHVTSRDDSRENSQQQEKTSMIFEKQQNDTKDHKVHETPAFGHKDPFSNFLCSNEVATPQKEVLLVKKDPEMQIFKENASKKISPEFDHDYDINKLIKLQSLFRQILAQRKLKEMKQRSNIIQQQRSLTSNKRKIIALRSITRVWLLYKEAKIAAEKCTYLDENAKSGLEEPYHYYCDTMNDLKYIEVQFRQRIFKRAREYLKTIPYECRQSYVKLIDCKIYQREMNNKLKVMQKVAEAKKKQLYY</sequence>
<feature type="compositionally biased region" description="Polar residues" evidence="1">
    <location>
        <begin position="339"/>
        <end position="368"/>
    </location>
</feature>
<protein>
    <submittedName>
        <fullName evidence="2">Uncharacterized protein</fullName>
    </submittedName>
</protein>
<organism evidence="2 3">
    <name type="scientific">Euplotes crassus</name>
    <dbReference type="NCBI Taxonomy" id="5936"/>
    <lineage>
        <taxon>Eukaryota</taxon>
        <taxon>Sar</taxon>
        <taxon>Alveolata</taxon>
        <taxon>Ciliophora</taxon>
        <taxon>Intramacronucleata</taxon>
        <taxon>Spirotrichea</taxon>
        <taxon>Hypotrichia</taxon>
        <taxon>Euplotida</taxon>
        <taxon>Euplotidae</taxon>
        <taxon>Moneuplotes</taxon>
    </lineage>
</organism>
<feature type="region of interest" description="Disordered" evidence="1">
    <location>
        <begin position="194"/>
        <end position="216"/>
    </location>
</feature>
<feature type="compositionally biased region" description="Polar residues" evidence="1">
    <location>
        <begin position="377"/>
        <end position="389"/>
    </location>
</feature>
<feature type="compositionally biased region" description="Polar residues" evidence="1">
    <location>
        <begin position="55"/>
        <end position="71"/>
    </location>
</feature>
<feature type="compositionally biased region" description="Polar residues" evidence="1">
    <location>
        <begin position="202"/>
        <end position="212"/>
    </location>
</feature>
<feature type="compositionally biased region" description="Basic and acidic residues" evidence="1">
    <location>
        <begin position="92"/>
        <end position="101"/>
    </location>
</feature>